<accession>A0A0G4M9L3</accession>
<gene>
    <name evidence="1" type="ORF">BN1723_003723</name>
</gene>
<proteinExistence type="predicted"/>
<protein>
    <submittedName>
        <fullName evidence="1">Uncharacterized protein</fullName>
    </submittedName>
</protein>
<sequence>MPLPAASEPLFLSSLRPLLPGQPMRPTRSPWAFKLAGLDALSFATHGGAVPGLIRGRSWLPSFPSFSWRGVESSLVVASEKYKTDGSVLVLKKASSSYYAHVKQDQTSNHQNTKTPKHQIHNGLPFLLQVRKHDRHQQLVPFVRPPRVHHMPLE</sequence>
<evidence type="ECO:0000313" key="1">
    <source>
        <dbReference type="EMBL" id="CRK30977.1"/>
    </source>
</evidence>
<name>A0A0G4M9L3_VERLO</name>
<reference evidence="2" key="1">
    <citation type="submission" date="2015-05" db="EMBL/GenBank/DDBJ databases">
        <authorList>
            <person name="Fogelqvist Johan"/>
        </authorList>
    </citation>
    <scope>NUCLEOTIDE SEQUENCE [LARGE SCALE GENOMIC DNA]</scope>
</reference>
<organism evidence="1 2">
    <name type="scientific">Verticillium longisporum</name>
    <name type="common">Verticillium dahliae var. longisporum</name>
    <dbReference type="NCBI Taxonomy" id="100787"/>
    <lineage>
        <taxon>Eukaryota</taxon>
        <taxon>Fungi</taxon>
        <taxon>Dikarya</taxon>
        <taxon>Ascomycota</taxon>
        <taxon>Pezizomycotina</taxon>
        <taxon>Sordariomycetes</taxon>
        <taxon>Hypocreomycetidae</taxon>
        <taxon>Glomerellales</taxon>
        <taxon>Plectosphaerellaceae</taxon>
        <taxon>Verticillium</taxon>
    </lineage>
</organism>
<dbReference type="Proteomes" id="UP000045706">
    <property type="component" value="Unassembled WGS sequence"/>
</dbReference>
<dbReference type="EMBL" id="CVQI01023335">
    <property type="protein sequence ID" value="CRK30977.1"/>
    <property type="molecule type" value="Genomic_DNA"/>
</dbReference>
<dbReference type="AlphaFoldDB" id="A0A0G4M9L3"/>
<evidence type="ECO:0000313" key="2">
    <source>
        <dbReference type="Proteomes" id="UP000045706"/>
    </source>
</evidence>